<feature type="chain" id="PRO_5047017220" evidence="1">
    <location>
        <begin position="22"/>
        <end position="95"/>
    </location>
</feature>
<evidence type="ECO:0000313" key="2">
    <source>
        <dbReference type="EMBL" id="MCD7456769.1"/>
    </source>
</evidence>
<proteinExistence type="predicted"/>
<sequence length="95" mass="10695">MKQSVVKVLSLLSLLTHDAVTNVMTRHDGLNGCKEWTLIFNQIEKYNGISLNLLEKAVNYKANKGKSLAERKFSWDLGPHIGPGAWGISYLWYCA</sequence>
<comment type="caution">
    <text evidence="2">The sequence shown here is derived from an EMBL/GenBank/DDBJ whole genome shotgun (WGS) entry which is preliminary data.</text>
</comment>
<dbReference type="Proteomes" id="UP000823775">
    <property type="component" value="Unassembled WGS sequence"/>
</dbReference>
<accession>A0ABS8SDB0</accession>
<protein>
    <submittedName>
        <fullName evidence="2">Uncharacterized protein</fullName>
    </submittedName>
</protein>
<organism evidence="2 3">
    <name type="scientific">Datura stramonium</name>
    <name type="common">Jimsonweed</name>
    <name type="synonym">Common thornapple</name>
    <dbReference type="NCBI Taxonomy" id="4076"/>
    <lineage>
        <taxon>Eukaryota</taxon>
        <taxon>Viridiplantae</taxon>
        <taxon>Streptophyta</taxon>
        <taxon>Embryophyta</taxon>
        <taxon>Tracheophyta</taxon>
        <taxon>Spermatophyta</taxon>
        <taxon>Magnoliopsida</taxon>
        <taxon>eudicotyledons</taxon>
        <taxon>Gunneridae</taxon>
        <taxon>Pentapetalae</taxon>
        <taxon>asterids</taxon>
        <taxon>lamiids</taxon>
        <taxon>Solanales</taxon>
        <taxon>Solanaceae</taxon>
        <taxon>Solanoideae</taxon>
        <taxon>Datureae</taxon>
        <taxon>Datura</taxon>
    </lineage>
</organism>
<name>A0ABS8SDB0_DATST</name>
<evidence type="ECO:0000256" key="1">
    <source>
        <dbReference type="SAM" id="SignalP"/>
    </source>
</evidence>
<keyword evidence="1" id="KW-0732">Signal</keyword>
<gene>
    <name evidence="2" type="ORF">HAX54_033007</name>
</gene>
<dbReference type="EMBL" id="JACEIK010000421">
    <property type="protein sequence ID" value="MCD7456769.1"/>
    <property type="molecule type" value="Genomic_DNA"/>
</dbReference>
<evidence type="ECO:0000313" key="3">
    <source>
        <dbReference type="Proteomes" id="UP000823775"/>
    </source>
</evidence>
<reference evidence="2 3" key="1">
    <citation type="journal article" date="2021" name="BMC Genomics">
        <title>Datura genome reveals duplications of psychoactive alkaloid biosynthetic genes and high mutation rate following tissue culture.</title>
        <authorList>
            <person name="Rajewski A."/>
            <person name="Carter-House D."/>
            <person name="Stajich J."/>
            <person name="Litt A."/>
        </authorList>
    </citation>
    <scope>NUCLEOTIDE SEQUENCE [LARGE SCALE GENOMIC DNA]</scope>
    <source>
        <strain evidence="2">AR-01</strain>
    </source>
</reference>
<keyword evidence="3" id="KW-1185">Reference proteome</keyword>
<feature type="signal peptide" evidence="1">
    <location>
        <begin position="1"/>
        <end position="21"/>
    </location>
</feature>